<proteinExistence type="predicted"/>
<keyword evidence="3" id="KW-1185">Reference proteome</keyword>
<organism evidence="2 3">
    <name type="scientific">Ignelater luminosus</name>
    <name type="common">Cucubano</name>
    <name type="synonym">Pyrophorus luminosus</name>
    <dbReference type="NCBI Taxonomy" id="2038154"/>
    <lineage>
        <taxon>Eukaryota</taxon>
        <taxon>Metazoa</taxon>
        <taxon>Ecdysozoa</taxon>
        <taxon>Arthropoda</taxon>
        <taxon>Hexapoda</taxon>
        <taxon>Insecta</taxon>
        <taxon>Pterygota</taxon>
        <taxon>Neoptera</taxon>
        <taxon>Endopterygota</taxon>
        <taxon>Coleoptera</taxon>
        <taxon>Polyphaga</taxon>
        <taxon>Elateriformia</taxon>
        <taxon>Elateroidea</taxon>
        <taxon>Elateridae</taxon>
        <taxon>Agrypninae</taxon>
        <taxon>Pyrophorini</taxon>
        <taxon>Ignelater</taxon>
    </lineage>
</organism>
<dbReference type="OrthoDB" id="6768035at2759"/>
<feature type="domain" description="Reverse transcriptase Ty1/copia-type" evidence="1">
    <location>
        <begin position="70"/>
        <end position="141"/>
    </location>
</feature>
<gene>
    <name evidence="2" type="ORF">ILUMI_14085</name>
</gene>
<feature type="non-terminal residue" evidence="2">
    <location>
        <position position="1"/>
    </location>
</feature>
<dbReference type="InterPro" id="IPR013103">
    <property type="entry name" value="RVT_2"/>
</dbReference>
<comment type="caution">
    <text evidence="2">The sequence shown here is derived from an EMBL/GenBank/DDBJ whole genome shotgun (WGS) entry which is preliminary data.</text>
</comment>
<evidence type="ECO:0000313" key="2">
    <source>
        <dbReference type="EMBL" id="KAF2892088.1"/>
    </source>
</evidence>
<name>A0A8K0CR34_IGNLU</name>
<dbReference type="Proteomes" id="UP000801492">
    <property type="component" value="Unassembled WGS sequence"/>
</dbReference>
<feature type="non-terminal residue" evidence="2">
    <location>
        <position position="143"/>
    </location>
</feature>
<protein>
    <recommendedName>
        <fullName evidence="1">Reverse transcriptase Ty1/copia-type domain-containing protein</fullName>
    </recommendedName>
</protein>
<dbReference type="EMBL" id="VTPC01013815">
    <property type="protein sequence ID" value="KAF2892088.1"/>
    <property type="molecule type" value="Genomic_DNA"/>
</dbReference>
<reference evidence="2" key="1">
    <citation type="submission" date="2019-08" db="EMBL/GenBank/DDBJ databases">
        <title>The genome of the North American firefly Photinus pyralis.</title>
        <authorList>
            <consortium name="Photinus pyralis genome working group"/>
            <person name="Fallon T.R."/>
            <person name="Sander Lower S.E."/>
            <person name="Weng J.-K."/>
        </authorList>
    </citation>
    <scope>NUCLEOTIDE SEQUENCE</scope>
    <source>
        <strain evidence="2">TRF0915ILg1</strain>
        <tissue evidence="2">Whole body</tissue>
    </source>
</reference>
<dbReference type="AlphaFoldDB" id="A0A8K0CR34"/>
<accession>A0A8K0CR34</accession>
<dbReference type="Pfam" id="PF07727">
    <property type="entry name" value="RVT_2"/>
    <property type="match status" value="1"/>
</dbReference>
<evidence type="ECO:0000313" key="3">
    <source>
        <dbReference type="Proteomes" id="UP000801492"/>
    </source>
</evidence>
<sequence>RLEENVEEIRRSRREKHMPSYLNNYEVDIILVLCAGCIPTDIPRKYKEATQMGNGWKETIDKELSVVEENGTWIFVKPQSDDVIIDTRWVMVEKIIDGQPVKRAHLVAKGYQQPTLDNEDVYALVARLITVRVLLAIAVDRDM</sequence>
<evidence type="ECO:0000259" key="1">
    <source>
        <dbReference type="Pfam" id="PF07727"/>
    </source>
</evidence>